<protein>
    <submittedName>
        <fullName evidence="2">Steroid receptor associated and regulated protein</fullName>
    </submittedName>
</protein>
<dbReference type="GO" id="GO:0005634">
    <property type="term" value="C:nucleus"/>
    <property type="evidence" value="ECO:0007669"/>
    <property type="project" value="Ensembl"/>
</dbReference>
<reference evidence="2" key="2">
    <citation type="submission" date="2025-08" db="UniProtKB">
        <authorList>
            <consortium name="Ensembl"/>
        </authorList>
    </citation>
    <scope>IDENTIFICATION</scope>
</reference>
<proteinExistence type="predicted"/>
<dbReference type="Proteomes" id="UP000008225">
    <property type="component" value="Chromosome 7"/>
</dbReference>
<reference evidence="2" key="3">
    <citation type="submission" date="2025-09" db="UniProtKB">
        <authorList>
            <consortium name="Ensembl"/>
        </authorList>
    </citation>
    <scope>IDENTIFICATION</scope>
</reference>
<feature type="region of interest" description="Disordered" evidence="1">
    <location>
        <begin position="38"/>
        <end position="69"/>
    </location>
</feature>
<dbReference type="GO" id="GO:0033148">
    <property type="term" value="P:positive regulation of intracellular estrogen receptor signaling pathway"/>
    <property type="evidence" value="ECO:0007669"/>
    <property type="project" value="Ensembl"/>
</dbReference>
<evidence type="ECO:0000313" key="2">
    <source>
        <dbReference type="Ensembl" id="ENSCJAP00000091597.1"/>
    </source>
</evidence>
<sequence>RSVVLTCLLYYRCNPLTKSVTVKSEGTIQFNFTFVQSSTGSNNESKKGKGVRISTGDASDPGGKLARRQNTVPTAHLTFVIDCAHRKQLSLAATPSPPQAPSPNRGLVTPPMKTYIVFCGENWPHLTRVTPSSGGCLAQARATLPPCRGTTASASFQEVPEAKGRHLKAMPVRSSTWGTVKDSLKALSSCVCGQAD</sequence>
<accession>A0A8I3WPJ2</accession>
<evidence type="ECO:0000313" key="3">
    <source>
        <dbReference type="Proteomes" id="UP000008225"/>
    </source>
</evidence>
<dbReference type="Pfam" id="PF15547">
    <property type="entry name" value="C1ORF64"/>
    <property type="match status" value="1"/>
</dbReference>
<gene>
    <name evidence="2" type="primary">SRARP</name>
</gene>
<dbReference type="GO" id="GO:0005737">
    <property type="term" value="C:cytoplasm"/>
    <property type="evidence" value="ECO:0007669"/>
    <property type="project" value="Ensembl"/>
</dbReference>
<reference evidence="2 3" key="1">
    <citation type="submission" date="2009-03" db="EMBL/GenBank/DDBJ databases">
        <authorList>
            <person name="Warren W."/>
            <person name="Ye L."/>
            <person name="Minx P."/>
            <person name="Worley K."/>
            <person name="Gibbs R."/>
            <person name="Wilson R.K."/>
        </authorList>
    </citation>
    <scope>NUCLEOTIDE SEQUENCE [LARGE SCALE GENOMIC DNA]</scope>
</reference>
<dbReference type="Ensembl" id="ENSCJAT00000127387.1">
    <property type="protein sequence ID" value="ENSCJAP00000091597.1"/>
    <property type="gene ID" value="ENSCJAG00000082259.1"/>
</dbReference>
<dbReference type="GeneTree" id="ENSGT00390000000265"/>
<dbReference type="GO" id="GO:0030331">
    <property type="term" value="F:nuclear estrogen receptor binding"/>
    <property type="evidence" value="ECO:0007669"/>
    <property type="project" value="Ensembl"/>
</dbReference>
<dbReference type="PANTHER" id="PTHR38494:SF1">
    <property type="entry name" value="STEROID RECEPTOR-ASSOCIATED AND REGULATED PROTEIN"/>
    <property type="match status" value="1"/>
</dbReference>
<name>A0A8I3WPJ2_CALJA</name>
<evidence type="ECO:0000256" key="1">
    <source>
        <dbReference type="SAM" id="MobiDB-lite"/>
    </source>
</evidence>
<keyword evidence="3" id="KW-1185">Reference proteome</keyword>
<organism evidence="2 3">
    <name type="scientific">Callithrix jacchus</name>
    <name type="common">White-tufted-ear marmoset</name>
    <name type="synonym">Simia Jacchus</name>
    <dbReference type="NCBI Taxonomy" id="9483"/>
    <lineage>
        <taxon>Eukaryota</taxon>
        <taxon>Metazoa</taxon>
        <taxon>Chordata</taxon>
        <taxon>Craniata</taxon>
        <taxon>Vertebrata</taxon>
        <taxon>Euteleostomi</taxon>
        <taxon>Mammalia</taxon>
        <taxon>Eutheria</taxon>
        <taxon>Euarchontoglires</taxon>
        <taxon>Primates</taxon>
        <taxon>Haplorrhini</taxon>
        <taxon>Platyrrhini</taxon>
        <taxon>Cebidae</taxon>
        <taxon>Callitrichinae</taxon>
        <taxon>Callithrix</taxon>
        <taxon>Callithrix</taxon>
    </lineage>
</organism>
<dbReference type="InterPro" id="IPR027852">
    <property type="entry name" value="C1ORF64"/>
</dbReference>
<dbReference type="AlphaFoldDB" id="A0A8I3WPJ2"/>
<dbReference type="PANTHER" id="PTHR38494">
    <property type="entry name" value="STEROID RECEPTOR-ASSOCIATED AND REGULATED PROTEIN"/>
    <property type="match status" value="1"/>
</dbReference>